<name>A0ABY6IQM0_9HYPH</name>
<dbReference type="EMBL" id="CP107716">
    <property type="protein sequence ID" value="UYQ72020.1"/>
    <property type="molecule type" value="Genomic_DNA"/>
</dbReference>
<accession>A0ABY6IQM0</accession>
<evidence type="ECO:0000313" key="2">
    <source>
        <dbReference type="Proteomes" id="UP001163882"/>
    </source>
</evidence>
<reference evidence="1" key="1">
    <citation type="submission" date="2022-10" db="EMBL/GenBank/DDBJ databases">
        <title>YIM 151497 complete genome.</title>
        <authorList>
            <person name="Chen X."/>
        </authorList>
    </citation>
    <scope>NUCLEOTIDE SEQUENCE</scope>
    <source>
        <strain evidence="1">YIM 151497</strain>
    </source>
</reference>
<proteinExistence type="predicted"/>
<gene>
    <name evidence="1" type="ORF">OF122_18610</name>
</gene>
<organism evidence="1 2">
    <name type="scientific">Pelagibacterium flavum</name>
    <dbReference type="NCBI Taxonomy" id="2984530"/>
    <lineage>
        <taxon>Bacteria</taxon>
        <taxon>Pseudomonadati</taxon>
        <taxon>Pseudomonadota</taxon>
        <taxon>Alphaproteobacteria</taxon>
        <taxon>Hyphomicrobiales</taxon>
        <taxon>Devosiaceae</taxon>
        <taxon>Pelagibacterium</taxon>
    </lineage>
</organism>
<dbReference type="Proteomes" id="UP001163882">
    <property type="component" value="Chromosome"/>
</dbReference>
<sequence>MDVDGRLEATFGIGDLVEYPDVNGDSRIGKVTDVSSMGEKAMAIVKDIHTRAQHIISIPISDREQAAISKYGDIIFGDPEKRSQQNNSDPIAVYDRMLQIYSSYDREALLRQIPGHPRSAEYRRLSLEDLRTRVAREVTYWMVSRKP</sequence>
<evidence type="ECO:0000313" key="1">
    <source>
        <dbReference type="EMBL" id="UYQ72020.1"/>
    </source>
</evidence>
<dbReference type="RefSeq" id="WP_264225665.1">
    <property type="nucleotide sequence ID" value="NZ_CP107716.1"/>
</dbReference>
<keyword evidence="2" id="KW-1185">Reference proteome</keyword>
<protein>
    <submittedName>
        <fullName evidence="1">Uncharacterized protein</fullName>
    </submittedName>
</protein>